<dbReference type="SUPFAM" id="SSF53383">
    <property type="entry name" value="PLP-dependent transferases"/>
    <property type="match status" value="1"/>
</dbReference>
<comment type="cofactor">
    <cofactor evidence="1 8">
        <name>pyridoxal 5'-phosphate</name>
        <dbReference type="ChEBI" id="CHEBI:597326"/>
    </cofactor>
</comment>
<dbReference type="GO" id="GO:0047982">
    <property type="term" value="F:homocysteine desulfhydrase activity"/>
    <property type="evidence" value="ECO:0007669"/>
    <property type="project" value="UniProtKB-EC"/>
</dbReference>
<dbReference type="GO" id="GO:0005737">
    <property type="term" value="C:cytoplasm"/>
    <property type="evidence" value="ECO:0007669"/>
    <property type="project" value="TreeGrafter"/>
</dbReference>
<accession>A0A934KDQ6</accession>
<dbReference type="GO" id="GO:0019346">
    <property type="term" value="P:transsulfuration"/>
    <property type="evidence" value="ECO:0007669"/>
    <property type="project" value="InterPro"/>
</dbReference>
<comment type="similarity">
    <text evidence="8">Belongs to the trans-sulfuration enzymes family.</text>
</comment>
<proteinExistence type="inferred from homology"/>
<evidence type="ECO:0000256" key="1">
    <source>
        <dbReference type="ARBA" id="ARBA00001933"/>
    </source>
</evidence>
<sequence length="398" mass="41772">MNRTNPDDEGRLRPETRVVHGGRRPAAGESLAPPLVQASVQVFDSLDDYDDVASGRRPGHLYGRNSNENVASLEAAVADLEGATAAVATASGMAAILCTVLALASRPRPLVVDRDAYGVSLALLRSDLEPLGYEIREVDLADEDALRAALPGAVVVICETVTNPLARVNDVQRIAALASAEGVAVVVDNTYATPLLCRPLAWGATAVVHSVSKYLAGHSDLIAGVVCAEHQLIDAVRQRVIRTGGSLGPFEAWLALRGLRTLALRVPRQSTNALRLAEGLAKLPQVERVWHPSLSGPGGHGVCARLLPDGTGGMFAFDLVGGRPAVQAMLDRLRLVRFAASFGGVETTISYPALASHRSLSLAEQMSRGIGPGTVRVSAGIEAADDLLSDFRQALGSG</sequence>
<dbReference type="Proteomes" id="UP000620075">
    <property type="component" value="Unassembled WGS sequence"/>
</dbReference>
<dbReference type="RefSeq" id="WP_338178020.1">
    <property type="nucleotide sequence ID" value="NZ_JAEKNQ010000028.1"/>
</dbReference>
<name>A0A934KDQ6_9BACT</name>
<feature type="modified residue" description="N6-(pyridoxal phosphate)lysine" evidence="7">
    <location>
        <position position="213"/>
    </location>
</feature>
<dbReference type="EMBL" id="JAEKNQ010000028">
    <property type="protein sequence ID" value="MBJ7602905.1"/>
    <property type="molecule type" value="Genomic_DNA"/>
</dbReference>
<evidence type="ECO:0000256" key="3">
    <source>
        <dbReference type="ARBA" id="ARBA00047175"/>
    </source>
</evidence>
<dbReference type="InterPro" id="IPR015422">
    <property type="entry name" value="PyrdxlP-dep_Trfase_small"/>
</dbReference>
<organism evidence="10 11">
    <name type="scientific">Candidatus Dormiibacter inghamiae</name>
    <dbReference type="NCBI Taxonomy" id="3127013"/>
    <lineage>
        <taxon>Bacteria</taxon>
        <taxon>Bacillati</taxon>
        <taxon>Candidatus Dormiibacterota</taxon>
        <taxon>Candidatus Dormibacteria</taxon>
        <taxon>Candidatus Dormibacterales</taxon>
        <taxon>Candidatus Dormibacteraceae</taxon>
        <taxon>Candidatus Dormiibacter</taxon>
    </lineage>
</organism>
<evidence type="ECO:0000256" key="5">
    <source>
        <dbReference type="ARBA" id="ARBA00048780"/>
    </source>
</evidence>
<keyword evidence="2 7" id="KW-0663">Pyridoxal phosphate</keyword>
<dbReference type="Gene3D" id="3.90.1150.10">
    <property type="entry name" value="Aspartate Aminotransferase, domain 1"/>
    <property type="match status" value="1"/>
</dbReference>
<evidence type="ECO:0000256" key="7">
    <source>
        <dbReference type="PIRSR" id="PIRSR001434-2"/>
    </source>
</evidence>
<dbReference type="EC" id="4.4.1.2" evidence="3"/>
<keyword evidence="10" id="KW-0032">Aminotransferase</keyword>
<dbReference type="PANTHER" id="PTHR11808">
    <property type="entry name" value="TRANS-SULFURATION ENZYME FAMILY MEMBER"/>
    <property type="match status" value="1"/>
</dbReference>
<evidence type="ECO:0000313" key="10">
    <source>
        <dbReference type="EMBL" id="MBJ7602905.1"/>
    </source>
</evidence>
<evidence type="ECO:0000256" key="4">
    <source>
        <dbReference type="ARBA" id="ARBA00047199"/>
    </source>
</evidence>
<evidence type="ECO:0000256" key="8">
    <source>
        <dbReference type="RuleBase" id="RU362118"/>
    </source>
</evidence>
<dbReference type="GO" id="GO:0030170">
    <property type="term" value="F:pyridoxal phosphate binding"/>
    <property type="evidence" value="ECO:0007669"/>
    <property type="project" value="InterPro"/>
</dbReference>
<evidence type="ECO:0000313" key="11">
    <source>
        <dbReference type="Proteomes" id="UP000620075"/>
    </source>
</evidence>
<protein>
    <recommendedName>
        <fullName evidence="3">homocysteine desulfhydrase</fullName>
        <ecNumber evidence="3">4.4.1.2</ecNumber>
    </recommendedName>
    <alternativeName>
        <fullName evidence="4">Homocysteine desulfhydrase</fullName>
    </alternativeName>
</protein>
<dbReference type="GO" id="GO:0018826">
    <property type="term" value="F:methionine gamma-lyase activity"/>
    <property type="evidence" value="ECO:0007669"/>
    <property type="project" value="UniProtKB-EC"/>
</dbReference>
<feature type="compositionally biased region" description="Basic and acidic residues" evidence="9">
    <location>
        <begin position="1"/>
        <end position="18"/>
    </location>
</feature>
<dbReference type="Pfam" id="PF01053">
    <property type="entry name" value="Cys_Met_Meta_PP"/>
    <property type="match status" value="1"/>
</dbReference>
<dbReference type="InterPro" id="IPR015424">
    <property type="entry name" value="PyrdxlP-dep_Trfase"/>
</dbReference>
<gene>
    <name evidence="10" type="ORF">JF888_06900</name>
</gene>
<dbReference type="Gene3D" id="3.40.640.10">
    <property type="entry name" value="Type I PLP-dependent aspartate aminotransferase-like (Major domain)"/>
    <property type="match status" value="1"/>
</dbReference>
<comment type="catalytic activity">
    <reaction evidence="5">
        <text>L-homocysteine + H2O = 2-oxobutanoate + hydrogen sulfide + NH4(+) + H(+)</text>
        <dbReference type="Rhea" id="RHEA:14501"/>
        <dbReference type="ChEBI" id="CHEBI:15377"/>
        <dbReference type="ChEBI" id="CHEBI:15378"/>
        <dbReference type="ChEBI" id="CHEBI:16763"/>
        <dbReference type="ChEBI" id="CHEBI:28938"/>
        <dbReference type="ChEBI" id="CHEBI:29919"/>
        <dbReference type="ChEBI" id="CHEBI:58199"/>
        <dbReference type="EC" id="4.4.1.2"/>
    </reaction>
    <physiologicalReaction direction="left-to-right" evidence="5">
        <dbReference type="Rhea" id="RHEA:14502"/>
    </physiologicalReaction>
</comment>
<evidence type="ECO:0000256" key="2">
    <source>
        <dbReference type="ARBA" id="ARBA00022898"/>
    </source>
</evidence>
<dbReference type="GO" id="GO:0008483">
    <property type="term" value="F:transaminase activity"/>
    <property type="evidence" value="ECO:0007669"/>
    <property type="project" value="UniProtKB-KW"/>
</dbReference>
<dbReference type="FunFam" id="3.40.640.10:FF:000046">
    <property type="entry name" value="Cystathionine gamma-lyase"/>
    <property type="match status" value="1"/>
</dbReference>
<evidence type="ECO:0000256" key="9">
    <source>
        <dbReference type="SAM" id="MobiDB-lite"/>
    </source>
</evidence>
<feature type="region of interest" description="Disordered" evidence="9">
    <location>
        <begin position="1"/>
        <end position="30"/>
    </location>
</feature>
<dbReference type="PIRSF" id="PIRSF001434">
    <property type="entry name" value="CGS"/>
    <property type="match status" value="1"/>
</dbReference>
<dbReference type="AlphaFoldDB" id="A0A934KDQ6"/>
<dbReference type="InterPro" id="IPR015421">
    <property type="entry name" value="PyrdxlP-dep_Trfase_major"/>
</dbReference>
<dbReference type="CDD" id="cd00614">
    <property type="entry name" value="CGS_like"/>
    <property type="match status" value="1"/>
</dbReference>
<comment type="catalytic activity">
    <reaction evidence="6">
        <text>L-methionine + H2O = methanethiol + 2-oxobutanoate + NH4(+)</text>
        <dbReference type="Rhea" id="RHEA:23800"/>
        <dbReference type="ChEBI" id="CHEBI:15377"/>
        <dbReference type="ChEBI" id="CHEBI:16007"/>
        <dbReference type="ChEBI" id="CHEBI:16763"/>
        <dbReference type="ChEBI" id="CHEBI:28938"/>
        <dbReference type="ChEBI" id="CHEBI:57844"/>
        <dbReference type="EC" id="4.4.1.11"/>
    </reaction>
    <physiologicalReaction direction="left-to-right" evidence="6">
        <dbReference type="Rhea" id="RHEA:23801"/>
    </physiologicalReaction>
</comment>
<dbReference type="InterPro" id="IPR000277">
    <property type="entry name" value="Cys/Met-Metab_PyrdxlP-dep_enz"/>
</dbReference>
<keyword evidence="10" id="KW-0808">Transferase</keyword>
<evidence type="ECO:0000256" key="6">
    <source>
        <dbReference type="ARBA" id="ARBA00052699"/>
    </source>
</evidence>
<comment type="caution">
    <text evidence="10">The sequence shown here is derived from an EMBL/GenBank/DDBJ whole genome shotgun (WGS) entry which is preliminary data.</text>
</comment>
<reference evidence="10 11" key="1">
    <citation type="submission" date="2020-10" db="EMBL/GenBank/DDBJ databases">
        <title>Ca. Dormibacterota MAGs.</title>
        <authorList>
            <person name="Montgomery K."/>
        </authorList>
    </citation>
    <scope>NUCLEOTIDE SEQUENCE [LARGE SCALE GENOMIC DNA]</scope>
    <source>
        <strain evidence="10">SC8811_S16_3</strain>
    </source>
</reference>